<evidence type="ECO:0000313" key="1">
    <source>
        <dbReference type="EMBL" id="KAK9140282.1"/>
    </source>
</evidence>
<dbReference type="AlphaFoldDB" id="A0AAP0JWL9"/>
<dbReference type="Proteomes" id="UP001419268">
    <property type="component" value="Unassembled WGS sequence"/>
</dbReference>
<keyword evidence="2" id="KW-1185">Reference proteome</keyword>
<dbReference type="EMBL" id="JBBNAG010000004">
    <property type="protein sequence ID" value="KAK9140282.1"/>
    <property type="molecule type" value="Genomic_DNA"/>
</dbReference>
<name>A0AAP0JWL9_9MAGN</name>
<reference evidence="1 2" key="1">
    <citation type="submission" date="2024-01" db="EMBL/GenBank/DDBJ databases">
        <title>Genome assemblies of Stephania.</title>
        <authorList>
            <person name="Yang L."/>
        </authorList>
    </citation>
    <scope>NUCLEOTIDE SEQUENCE [LARGE SCALE GENOMIC DNA]</scope>
    <source>
        <strain evidence="1">JXDWG</strain>
        <tissue evidence="1">Leaf</tissue>
    </source>
</reference>
<evidence type="ECO:0000313" key="2">
    <source>
        <dbReference type="Proteomes" id="UP001419268"/>
    </source>
</evidence>
<protein>
    <submittedName>
        <fullName evidence="1">Uncharacterized protein</fullName>
    </submittedName>
</protein>
<sequence length="106" mass="12087">MLVDSLSAISLKNNVENEISIDENFEVSPPEPDTSITQVQEEVEKEIEFTFERPEELQKEIKEDQPSALVNPPSLPQLFIDFDIEVEDKEQSKTFNTTGTLMLDSQ</sequence>
<comment type="caution">
    <text evidence="1">The sequence shown here is derived from an EMBL/GenBank/DDBJ whole genome shotgun (WGS) entry which is preliminary data.</text>
</comment>
<gene>
    <name evidence="1" type="ORF">Scep_009963</name>
</gene>
<proteinExistence type="predicted"/>
<accession>A0AAP0JWL9</accession>
<organism evidence="1 2">
    <name type="scientific">Stephania cephalantha</name>
    <dbReference type="NCBI Taxonomy" id="152367"/>
    <lineage>
        <taxon>Eukaryota</taxon>
        <taxon>Viridiplantae</taxon>
        <taxon>Streptophyta</taxon>
        <taxon>Embryophyta</taxon>
        <taxon>Tracheophyta</taxon>
        <taxon>Spermatophyta</taxon>
        <taxon>Magnoliopsida</taxon>
        <taxon>Ranunculales</taxon>
        <taxon>Menispermaceae</taxon>
        <taxon>Menispermoideae</taxon>
        <taxon>Cissampelideae</taxon>
        <taxon>Stephania</taxon>
    </lineage>
</organism>